<dbReference type="PANTHER" id="PTHR16172">
    <property type="entry name" value="MAJOR FACILITATOR SUPERFAMILY DOMAIN-CONTAINING PROTEIN 6-LIKE"/>
    <property type="match status" value="1"/>
</dbReference>
<feature type="region of interest" description="Disordered" evidence="6">
    <location>
        <begin position="698"/>
        <end position="742"/>
    </location>
</feature>
<dbReference type="GeneID" id="100905623"/>
<feature type="compositionally biased region" description="Basic and acidic residues" evidence="6">
    <location>
        <begin position="211"/>
        <end position="220"/>
    </location>
</feature>
<feature type="transmembrane region" description="Helical" evidence="7">
    <location>
        <begin position="652"/>
        <end position="673"/>
    </location>
</feature>
<feature type="transmembrane region" description="Helical" evidence="7">
    <location>
        <begin position="340"/>
        <end position="357"/>
    </location>
</feature>
<evidence type="ECO:0000256" key="4">
    <source>
        <dbReference type="ARBA" id="ARBA00022989"/>
    </source>
</evidence>
<feature type="domain" description="Major facilitator superfamily associated" evidence="8">
    <location>
        <begin position="67"/>
        <end position="653"/>
    </location>
</feature>
<dbReference type="Proteomes" id="UP000694867">
    <property type="component" value="Unplaced"/>
</dbReference>
<reference evidence="10" key="1">
    <citation type="submission" date="2025-08" db="UniProtKB">
        <authorList>
            <consortium name="RefSeq"/>
        </authorList>
    </citation>
    <scope>IDENTIFICATION</scope>
</reference>
<evidence type="ECO:0000256" key="7">
    <source>
        <dbReference type="SAM" id="Phobius"/>
    </source>
</evidence>
<keyword evidence="4 7" id="KW-1133">Transmembrane helix</keyword>
<keyword evidence="3 7" id="KW-0812">Transmembrane</keyword>
<feature type="transmembrane region" description="Helical" evidence="7">
    <location>
        <begin position="377"/>
        <end position="396"/>
    </location>
</feature>
<feature type="transmembrane region" description="Helical" evidence="7">
    <location>
        <begin position="128"/>
        <end position="147"/>
    </location>
</feature>
<name>A0AAJ7SEA5_9ACAR</name>
<dbReference type="CDD" id="cd17335">
    <property type="entry name" value="MFS_MFSD6"/>
    <property type="match status" value="1"/>
</dbReference>
<evidence type="ECO:0000256" key="1">
    <source>
        <dbReference type="ARBA" id="ARBA00004141"/>
    </source>
</evidence>
<comment type="similarity">
    <text evidence="2">Belongs to the major facilitator superfamily. MFSD6 family.</text>
</comment>
<dbReference type="AlphaFoldDB" id="A0AAJ7SEA5"/>
<evidence type="ECO:0000259" key="8">
    <source>
        <dbReference type="Pfam" id="PF12832"/>
    </source>
</evidence>
<dbReference type="SUPFAM" id="SSF103473">
    <property type="entry name" value="MFS general substrate transporter"/>
    <property type="match status" value="1"/>
</dbReference>
<evidence type="ECO:0000313" key="9">
    <source>
        <dbReference type="Proteomes" id="UP000694867"/>
    </source>
</evidence>
<comment type="subcellular location">
    <subcellularLocation>
        <location evidence="1">Membrane</location>
        <topology evidence="1">Multi-pass membrane protein</topology>
    </subcellularLocation>
</comment>
<evidence type="ECO:0000256" key="5">
    <source>
        <dbReference type="ARBA" id="ARBA00023136"/>
    </source>
</evidence>
<evidence type="ECO:0000256" key="6">
    <source>
        <dbReference type="SAM" id="MobiDB-lite"/>
    </source>
</evidence>
<keyword evidence="9" id="KW-1185">Reference proteome</keyword>
<protein>
    <submittedName>
        <fullName evidence="10">Major facilitator superfamily domain-containing protein 6-A</fullName>
    </submittedName>
</protein>
<evidence type="ECO:0000256" key="2">
    <source>
        <dbReference type="ARBA" id="ARBA00005241"/>
    </source>
</evidence>
<dbReference type="PANTHER" id="PTHR16172:SF2">
    <property type="entry name" value="MAJOR FACILITATOR SUPERFAMILY DOMAIN-CONTAINING PROTEIN 6"/>
    <property type="match status" value="1"/>
</dbReference>
<feature type="region of interest" description="Disordered" evidence="6">
    <location>
        <begin position="1"/>
        <end position="28"/>
    </location>
</feature>
<dbReference type="InterPro" id="IPR036259">
    <property type="entry name" value="MFS_trans_sf"/>
</dbReference>
<feature type="compositionally biased region" description="Polar residues" evidence="6">
    <location>
        <begin position="714"/>
        <end position="736"/>
    </location>
</feature>
<dbReference type="RefSeq" id="XP_028967010.1">
    <property type="nucleotide sequence ID" value="XM_029111177.1"/>
</dbReference>
<dbReference type="InterPro" id="IPR024989">
    <property type="entry name" value="MFS_assoc_dom"/>
</dbReference>
<evidence type="ECO:0000256" key="3">
    <source>
        <dbReference type="ARBA" id="ARBA00022692"/>
    </source>
</evidence>
<dbReference type="Pfam" id="PF12832">
    <property type="entry name" value="MFS_1_like"/>
    <property type="match status" value="1"/>
</dbReference>
<sequence>MEPVYQQQQQPLQQQLGDTQTPPLSQQQTQYGAAQTAAQDAPSGIAGLLKQWMAPILRDSRELLVSKLFYLFFFAAFGSLFPLLGVYFKQLGMNALQCGILMGIRPLIEYLSSPFWAGVAEKYRKGKMILLCSLASWLLFTMSFNVVQPAATSCITFNRTHHLLYPPNTNEIDLSETEAVNIRPKRETMTTFWLNDDPDVEDLVDSTYTGEEPRPRDKRGGPPQHWNHRRPGPPPPQGARTPLHNRRRPAQQLPPNYVIGKSPNTVEYTLNYNKEKHETYVSPPFSSVVYRLEDVQAAFFLMILLVILGEFFSSPAITLADSVTLTYLADRPDDYGRQRMFGSIGWAVAMLFLGIALDRSTSFSAHPCAKPSDRERNYNVCFATFSVLMGCAFVVATQFRFDYEYDFLFPAEQGDQSDVQMKQLRAGSVKVKNSQRGFSNEITIEDIAPGIPTADQITTDQQHAEPEPAKSNVFAHHMRHLPQIMSVLHTVATPRYATFLLAAWCMGFGIGLVFTFLFWHLQDLDGTPTLFGLASVVNHISEIGAFFFSYKFIRKWGHQKVLCFGLTGNVLRFLYLAYVSNPWLILPFELLQGVTHSAVWAACVSYVGAATPTGLRTSATGVLQGLHHGFGRASGAVIGGFIITQYGTQMTFLGYSLCCLIVLAAFISTHYTATGQGEQNGFMAFETDHPAEGAAGAAHLAPHGVPSSPMARSLSKQNLGNQPTQQAADTKSQTQGGYLAVP</sequence>
<gene>
    <name evidence="10" type="primary">LOC100905623</name>
</gene>
<keyword evidence="5 7" id="KW-0472">Membrane</keyword>
<evidence type="ECO:0000313" key="10">
    <source>
        <dbReference type="RefSeq" id="XP_028967010.1"/>
    </source>
</evidence>
<feature type="region of interest" description="Disordered" evidence="6">
    <location>
        <begin position="203"/>
        <end position="258"/>
    </location>
</feature>
<feature type="transmembrane region" description="Helical" evidence="7">
    <location>
        <begin position="68"/>
        <end position="88"/>
    </location>
</feature>
<organism evidence="9 10">
    <name type="scientific">Galendromus occidentalis</name>
    <name type="common">western predatory mite</name>
    <dbReference type="NCBI Taxonomy" id="34638"/>
    <lineage>
        <taxon>Eukaryota</taxon>
        <taxon>Metazoa</taxon>
        <taxon>Ecdysozoa</taxon>
        <taxon>Arthropoda</taxon>
        <taxon>Chelicerata</taxon>
        <taxon>Arachnida</taxon>
        <taxon>Acari</taxon>
        <taxon>Parasitiformes</taxon>
        <taxon>Mesostigmata</taxon>
        <taxon>Gamasina</taxon>
        <taxon>Phytoseioidea</taxon>
        <taxon>Phytoseiidae</taxon>
        <taxon>Typhlodrominae</taxon>
        <taxon>Galendromus</taxon>
    </lineage>
</organism>
<feature type="transmembrane region" description="Helical" evidence="7">
    <location>
        <begin position="297"/>
        <end position="319"/>
    </location>
</feature>
<dbReference type="CTD" id="36634"/>
<dbReference type="Gene3D" id="1.20.1250.20">
    <property type="entry name" value="MFS general substrate transporter like domains"/>
    <property type="match status" value="3"/>
</dbReference>
<dbReference type="GO" id="GO:0016020">
    <property type="term" value="C:membrane"/>
    <property type="evidence" value="ECO:0007669"/>
    <property type="project" value="UniProtKB-SubCell"/>
</dbReference>
<feature type="transmembrane region" description="Helical" evidence="7">
    <location>
        <begin position="496"/>
        <end position="518"/>
    </location>
</feature>
<dbReference type="KEGG" id="goe:100905623"/>
<dbReference type="InterPro" id="IPR051717">
    <property type="entry name" value="MFS_MFSD6"/>
</dbReference>
<proteinExistence type="inferred from homology"/>
<accession>A0AAJ7SEA5</accession>